<evidence type="ECO:0000313" key="4">
    <source>
        <dbReference type="EMBL" id="GAA5150153.1"/>
    </source>
</evidence>
<name>A0ABP9PPY2_9BACT</name>
<keyword evidence="2" id="KW-0812">Transmembrane</keyword>
<organism evidence="4 5">
    <name type="scientific">Prosthecobacter algae</name>
    <dbReference type="NCBI Taxonomy" id="1144682"/>
    <lineage>
        <taxon>Bacteria</taxon>
        <taxon>Pseudomonadati</taxon>
        <taxon>Verrucomicrobiota</taxon>
        <taxon>Verrucomicrobiia</taxon>
        <taxon>Verrucomicrobiales</taxon>
        <taxon>Verrucomicrobiaceae</taxon>
        <taxon>Prosthecobacter</taxon>
    </lineage>
</organism>
<keyword evidence="2" id="KW-0472">Membrane</keyword>
<feature type="transmembrane region" description="Helical" evidence="2">
    <location>
        <begin position="103"/>
        <end position="127"/>
    </location>
</feature>
<accession>A0ABP9PPY2</accession>
<dbReference type="RefSeq" id="WP_345739038.1">
    <property type="nucleotide sequence ID" value="NZ_BAABIA010000018.1"/>
</dbReference>
<comment type="caution">
    <text evidence="4">The sequence shown here is derived from an EMBL/GenBank/DDBJ whole genome shotgun (WGS) entry which is preliminary data.</text>
</comment>
<feature type="transmembrane region" description="Helical" evidence="2">
    <location>
        <begin position="139"/>
        <end position="157"/>
    </location>
</feature>
<evidence type="ECO:0000256" key="1">
    <source>
        <dbReference type="SAM" id="MobiDB-lite"/>
    </source>
</evidence>
<dbReference type="InterPro" id="IPR011646">
    <property type="entry name" value="KAP_P-loop"/>
</dbReference>
<dbReference type="Gene3D" id="3.40.50.300">
    <property type="entry name" value="P-loop containing nucleotide triphosphate hydrolases"/>
    <property type="match status" value="1"/>
</dbReference>
<evidence type="ECO:0000259" key="3">
    <source>
        <dbReference type="Pfam" id="PF07693"/>
    </source>
</evidence>
<proteinExistence type="predicted"/>
<gene>
    <name evidence="4" type="ORF">GCM10023213_48740</name>
</gene>
<keyword evidence="2" id="KW-1133">Transmembrane helix</keyword>
<keyword evidence="5" id="KW-1185">Reference proteome</keyword>
<dbReference type="Proteomes" id="UP001499852">
    <property type="component" value="Unassembled WGS sequence"/>
</dbReference>
<evidence type="ECO:0000256" key="2">
    <source>
        <dbReference type="SAM" id="Phobius"/>
    </source>
</evidence>
<dbReference type="EMBL" id="BAABIA010000018">
    <property type="protein sequence ID" value="GAA5150153.1"/>
    <property type="molecule type" value="Genomic_DNA"/>
</dbReference>
<feature type="compositionally biased region" description="Polar residues" evidence="1">
    <location>
        <begin position="1"/>
        <end position="19"/>
    </location>
</feature>
<dbReference type="InterPro" id="IPR027417">
    <property type="entry name" value="P-loop_NTPase"/>
</dbReference>
<dbReference type="SUPFAM" id="SSF52540">
    <property type="entry name" value="P-loop containing nucleoside triphosphate hydrolases"/>
    <property type="match status" value="1"/>
</dbReference>
<feature type="region of interest" description="Disordered" evidence="1">
    <location>
        <begin position="1"/>
        <end position="26"/>
    </location>
</feature>
<evidence type="ECO:0000313" key="5">
    <source>
        <dbReference type="Proteomes" id="UP001499852"/>
    </source>
</evidence>
<reference evidence="5" key="1">
    <citation type="journal article" date="2019" name="Int. J. Syst. Evol. Microbiol.">
        <title>The Global Catalogue of Microorganisms (GCM) 10K type strain sequencing project: providing services to taxonomists for standard genome sequencing and annotation.</title>
        <authorList>
            <consortium name="The Broad Institute Genomics Platform"/>
            <consortium name="The Broad Institute Genome Sequencing Center for Infectious Disease"/>
            <person name="Wu L."/>
            <person name="Ma J."/>
        </authorList>
    </citation>
    <scope>NUCLEOTIDE SEQUENCE [LARGE SCALE GENOMIC DNA]</scope>
    <source>
        <strain evidence="5">JCM 18053</strain>
    </source>
</reference>
<dbReference type="Pfam" id="PF07693">
    <property type="entry name" value="KAP_NTPase"/>
    <property type="match status" value="1"/>
</dbReference>
<feature type="domain" description="KAP NTPase" evidence="3">
    <location>
        <begin position="214"/>
        <end position="415"/>
    </location>
</feature>
<sequence>MSQGSTPAPTATDSLPMSNEHQDTPRDVEPLNVYLGAYLRKWMGKPPSWEAEKIIGQILKHQLMGLFRAAFITGALALLAFAGQEQLKPFYHWLGDKWAVGKSYWALATCVGLLVASMLLPRIAAACQRLRRWAENRRYLPFWTLIPVVGLLVSGFYQSPFWGTVYGLALLSLLFVQLKAPIVSRHDPKDSFQRSYFVERLMEHFLRPETRLRRIGVFGTWGSGKTTVLKLLREALAASPSKKFRVAWVNPWTAKTPEEALALIAQGFDEALGSSPLSFLSWSWLGAIKASFDGGLSLDLHRLINGGATDTEAKLIDRINGRMKAMKINVVLLVDDMERAECEVIRRIFPLIDRLGAIKQGFFVFAVDPDRVAKAFKENSSGEEETKGYLDKVFDLQITLPDLRPKDIEAWGKERISPQETPKLYAAWDELKDVLPTNPREALHFINDAVMKEVLFLSRLANDEPKHDFAGFFLFQMLKLELPEFLYSIGSDIVDEYRISKTASDMNLDSRGFEDPKQILDRLWNDIQKVGDVSNPKYFRLKKIFEKIFNSSVDFKWATHHYMRLIALTDSQKEALLERWKQNCGQESLETSIQIVMPKISSLDRDVTCIELIQDTVAKYERSRRGIHFKSSPQELEKINNLTASLRCLYNQLIYGYERPSPFDVECFSPDLFHRWLEVLNNNDIDGFHDWQDSSFVEAKNKWLSLEYSFLTLLSDRLSLKTRFEFSRRSAEEINNDISFHRSSNLHLRHLKSLKFFMQSKVRDELLDHLQKGGNWKEELCLQLSVFDLAVIFGDPTHWLPDDSSDILASFSSRAIKSCNFAESMAEIVNSFLYWLMKELRTETVHIKLISTVKSRPAYYLAFWKAAHASQYGIDKIKPWTGAVKKLIDDTPSPALTLVEFEAAFPFMAPVSY</sequence>
<feature type="transmembrane region" description="Helical" evidence="2">
    <location>
        <begin position="63"/>
        <end position="83"/>
    </location>
</feature>
<protein>
    <recommendedName>
        <fullName evidence="3">KAP NTPase domain-containing protein</fullName>
    </recommendedName>
</protein>